<dbReference type="InterPro" id="IPR014756">
    <property type="entry name" value="Ig_E-set"/>
</dbReference>
<keyword evidence="4" id="KW-0560">Oxidoreductase</keyword>
<dbReference type="SUPFAM" id="SSF81296">
    <property type="entry name" value="E set domains"/>
    <property type="match status" value="1"/>
</dbReference>
<dbReference type="AlphaFoldDB" id="A0AAW5ZKX5"/>
<dbReference type="Proteomes" id="UP001144050">
    <property type="component" value="Unassembled WGS sequence"/>
</dbReference>
<dbReference type="GO" id="GO:0030151">
    <property type="term" value="F:molybdenum ion binding"/>
    <property type="evidence" value="ECO:0007669"/>
    <property type="project" value="InterPro"/>
</dbReference>
<comment type="cofactor">
    <cofactor evidence="1">
        <name>Mo-molybdopterin</name>
        <dbReference type="ChEBI" id="CHEBI:71302"/>
    </cofactor>
</comment>
<name>A0AAW5ZKX5_RALSL</name>
<dbReference type="Gene3D" id="2.60.40.650">
    <property type="match status" value="1"/>
</dbReference>
<dbReference type="InterPro" id="IPR000572">
    <property type="entry name" value="OxRdtase_Mopterin-bd_dom"/>
</dbReference>
<dbReference type="GO" id="GO:0008482">
    <property type="term" value="F:sulfite oxidase activity"/>
    <property type="evidence" value="ECO:0007669"/>
    <property type="project" value="TreeGrafter"/>
</dbReference>
<sequence length="332" mass="36345">MKGSGGVRLTHEGYLLRVPERGVHDLTDYITEDEKLFLVTHMALAEIDPDVWRLRVGGMVRSPLSLRLDDIRALPRHEVISVHECAGSPLMPTEPKRRVGNVTWSGARLADVLSLCGVAPEAAFVWSEGLEWGEFAGIKDEPFVKDLPLNKALSPEVLLAIAMNGKPLRPERGGPVRLVVPGWYGTNSVKWLGKLTLADRRAPGPYTTRFYNDPTPAGPRPVWGIAPESVLVSPAPDTPLLAGQPVTIEGWAWAEAGVSLVEVSVDGGRRWIAASLAPRRDFGWQHFSLLWSFDAGDHTLLCRCFDAEGIGQPMASARNAVHSMDVHVNPPR</sequence>
<dbReference type="Pfam" id="PF00174">
    <property type="entry name" value="Oxidored_molyb"/>
    <property type="match status" value="1"/>
</dbReference>
<dbReference type="PANTHER" id="PTHR19372:SF7">
    <property type="entry name" value="SULFITE OXIDASE, MITOCHONDRIAL"/>
    <property type="match status" value="1"/>
</dbReference>
<dbReference type="Gene3D" id="3.90.420.10">
    <property type="entry name" value="Oxidoreductase, molybdopterin-binding domain"/>
    <property type="match status" value="1"/>
</dbReference>
<evidence type="ECO:0000259" key="6">
    <source>
        <dbReference type="Pfam" id="PF03404"/>
    </source>
</evidence>
<dbReference type="PANTHER" id="PTHR19372">
    <property type="entry name" value="SULFITE REDUCTASE"/>
    <property type="match status" value="1"/>
</dbReference>
<dbReference type="GO" id="GO:0006790">
    <property type="term" value="P:sulfur compound metabolic process"/>
    <property type="evidence" value="ECO:0007669"/>
    <property type="project" value="TreeGrafter"/>
</dbReference>
<evidence type="ECO:0000313" key="8">
    <source>
        <dbReference type="Proteomes" id="UP001144050"/>
    </source>
</evidence>
<comment type="caution">
    <text evidence="7">The sequence shown here is derived from an EMBL/GenBank/DDBJ whole genome shotgun (WGS) entry which is preliminary data.</text>
</comment>
<organism evidence="7 8">
    <name type="scientific">Ralstonia solanacearum</name>
    <name type="common">Pseudomonas solanacearum</name>
    <dbReference type="NCBI Taxonomy" id="305"/>
    <lineage>
        <taxon>Bacteria</taxon>
        <taxon>Pseudomonadati</taxon>
        <taxon>Pseudomonadota</taxon>
        <taxon>Betaproteobacteria</taxon>
        <taxon>Burkholderiales</taxon>
        <taxon>Burkholderiaceae</taxon>
        <taxon>Ralstonia</taxon>
        <taxon>Ralstonia solanacearum species complex</taxon>
    </lineage>
</organism>
<reference evidence="7" key="1">
    <citation type="submission" date="2021-09" db="EMBL/GenBank/DDBJ databases">
        <title>Genomic analysis of Ralstonia spp.</title>
        <authorList>
            <person name="Aburjaile F."/>
            <person name="Ariute J.C."/>
            <person name="Pais A.K.L."/>
            <person name="Albuquerque G.M.R."/>
            <person name="Silva A.M.F."/>
            <person name="Brenig B."/>
            <person name="Azevedo V."/>
            <person name="Matiuzzi M."/>
            <person name="Ramos R."/>
            <person name="Goes-Neto A."/>
            <person name="Soares S."/>
            <person name="Iseppon A.M.B."/>
            <person name="Souza E."/>
            <person name="Gama M."/>
        </authorList>
    </citation>
    <scope>NUCLEOTIDE SEQUENCE</scope>
    <source>
        <strain evidence="7">CCRMRs91</strain>
    </source>
</reference>
<dbReference type="GO" id="GO:0043546">
    <property type="term" value="F:molybdopterin cofactor binding"/>
    <property type="evidence" value="ECO:0007669"/>
    <property type="project" value="TreeGrafter"/>
</dbReference>
<evidence type="ECO:0000256" key="4">
    <source>
        <dbReference type="ARBA" id="ARBA00023002"/>
    </source>
</evidence>
<accession>A0AAW5ZKX5</accession>
<evidence type="ECO:0000259" key="5">
    <source>
        <dbReference type="Pfam" id="PF00174"/>
    </source>
</evidence>
<dbReference type="PRINTS" id="PR00407">
    <property type="entry name" value="EUMOPTERIN"/>
</dbReference>
<evidence type="ECO:0000313" key="7">
    <source>
        <dbReference type="EMBL" id="MDB0570260.1"/>
    </source>
</evidence>
<keyword evidence="3" id="KW-0479">Metal-binding</keyword>
<evidence type="ECO:0000256" key="2">
    <source>
        <dbReference type="ARBA" id="ARBA00022505"/>
    </source>
</evidence>
<feature type="domain" description="Moybdenum cofactor oxidoreductase dimerisation" evidence="6">
    <location>
        <begin position="227"/>
        <end position="321"/>
    </location>
</feature>
<dbReference type="InterPro" id="IPR036374">
    <property type="entry name" value="OxRdtase_Mopterin-bd_sf"/>
</dbReference>
<proteinExistence type="predicted"/>
<dbReference type="RefSeq" id="WP_231409073.1">
    <property type="nucleotide sequence ID" value="NZ_CP088237.1"/>
</dbReference>
<keyword evidence="2" id="KW-0500">Molybdenum</keyword>
<dbReference type="SUPFAM" id="SSF56524">
    <property type="entry name" value="Oxidoreductase molybdopterin-binding domain"/>
    <property type="match status" value="1"/>
</dbReference>
<feature type="domain" description="Oxidoreductase molybdopterin-binding" evidence="5">
    <location>
        <begin position="41"/>
        <end position="205"/>
    </location>
</feature>
<protein>
    <submittedName>
        <fullName evidence="7">Molybdopterin-dependent oxidoreductase</fullName>
    </submittedName>
</protein>
<dbReference type="InterPro" id="IPR005066">
    <property type="entry name" value="MoCF_OxRdtse_dimer"/>
</dbReference>
<evidence type="ECO:0000256" key="3">
    <source>
        <dbReference type="ARBA" id="ARBA00022723"/>
    </source>
</evidence>
<dbReference type="EMBL" id="JAIVFG010000007">
    <property type="protein sequence ID" value="MDB0570260.1"/>
    <property type="molecule type" value="Genomic_DNA"/>
</dbReference>
<evidence type="ECO:0000256" key="1">
    <source>
        <dbReference type="ARBA" id="ARBA00001924"/>
    </source>
</evidence>
<dbReference type="Pfam" id="PF03404">
    <property type="entry name" value="Mo-co_dimer"/>
    <property type="match status" value="1"/>
</dbReference>
<gene>
    <name evidence="7" type="ORF">LBW59_05650</name>
</gene>
<dbReference type="InterPro" id="IPR008335">
    <property type="entry name" value="Mopterin_OxRdtase_euk"/>
</dbReference>
<dbReference type="GO" id="GO:0020037">
    <property type="term" value="F:heme binding"/>
    <property type="evidence" value="ECO:0007669"/>
    <property type="project" value="TreeGrafter"/>
</dbReference>